<gene>
    <name evidence="5" type="ORF">BMF94_4497</name>
</gene>
<feature type="region of interest" description="Disordered" evidence="4">
    <location>
        <begin position="522"/>
        <end position="542"/>
    </location>
</feature>
<dbReference type="Proteomes" id="UP000237144">
    <property type="component" value="Unassembled WGS sequence"/>
</dbReference>
<reference evidence="5 6" key="1">
    <citation type="journal article" date="2018" name="Front. Microbiol.">
        <title>Prospects for Fungal Bioremediation of Acidic Radioactive Waste Sites: Characterization and Genome Sequence of Rhodotorula taiwanensis MD1149.</title>
        <authorList>
            <person name="Tkavc R."/>
            <person name="Matrosova V.Y."/>
            <person name="Grichenko O.E."/>
            <person name="Gostincar C."/>
            <person name="Volpe R.P."/>
            <person name="Klimenkova P."/>
            <person name="Gaidamakova E.K."/>
            <person name="Zhou C.E."/>
            <person name="Stewart B.J."/>
            <person name="Lyman M.G."/>
            <person name="Malfatti S.A."/>
            <person name="Rubinfeld B."/>
            <person name="Courtot M."/>
            <person name="Singh J."/>
            <person name="Dalgard C.L."/>
            <person name="Hamilton T."/>
            <person name="Frey K.G."/>
            <person name="Gunde-Cimerman N."/>
            <person name="Dugan L."/>
            <person name="Daly M.J."/>
        </authorList>
    </citation>
    <scope>NUCLEOTIDE SEQUENCE [LARGE SCALE GENOMIC DNA]</scope>
    <source>
        <strain evidence="5 6">MD1149</strain>
    </source>
</reference>
<feature type="compositionally biased region" description="Basic residues" evidence="4">
    <location>
        <begin position="442"/>
        <end position="453"/>
    </location>
</feature>
<feature type="region of interest" description="Disordered" evidence="4">
    <location>
        <begin position="332"/>
        <end position="375"/>
    </location>
</feature>
<comment type="caution">
    <text evidence="5">The sequence shown here is derived from an EMBL/GenBank/DDBJ whole genome shotgun (WGS) entry which is preliminary data.</text>
</comment>
<sequence length="606" mass="64786">MQCAACARTEPPRNGAWYCSSCISSRPRVTDLTRSIRSNSLKEYHTRRQQLKNGLTLVTVNATSLLTGSRNRVGVEEERLLKAEKWTLASRAYAAREEVTRAKARNQDGLSLMRACPGSQGSLVGRTCAATGQLMERRLGLASRRANLATARSLLSNLEASFPSASALSLPESIPALQARCAALQVELDTLRADSARARAILTQELVSVYGLRRIVVEQPLPDPFLAAPLTHSVAESASLSPARSIWRAQTAPEPIPPTYTLASLPLPRLSNLLSTLPSHAHLEALLSHLAYLIRLLALYEGVILPFVPLPSCFGAGRAGVRVAVGWGSAPKVSSNTAVKRSGDGDVKNIGLERDDGSSSTPTPSPQSSDRPSMTVSEGDCFPLCFGLSSHKATTRRRHARDDRDGPAGEATATDDGSEDGHSDSPRKLYQEEDGEDERSSRSRKKRVSTSSKRAKGVLLGAVALAFDLAYIAWRRSRRSGVHASTSPAPRSQQIDWWDPAVLDDLGGLLLEAAGVSLDHDRSASRASNAGGHKLPEGSPSPFPLDFAQAAGHFLALAFPKTPKPARAPGETGTSDSLGESGVVVGLDGTEVLDADDDDEWDFVSV</sequence>
<dbReference type="STRING" id="741276.A0A2S5B7C5"/>
<proteinExistence type="inferred from homology"/>
<name>A0A2S5B7C5_9BASI</name>
<dbReference type="Pfam" id="PF10186">
    <property type="entry name" value="ATG14"/>
    <property type="match status" value="1"/>
</dbReference>
<feature type="compositionally biased region" description="Basic and acidic residues" evidence="4">
    <location>
        <begin position="419"/>
        <end position="431"/>
    </location>
</feature>
<dbReference type="AlphaFoldDB" id="A0A2S5B7C5"/>
<keyword evidence="3" id="KW-0175">Coiled coil</keyword>
<dbReference type="InterPro" id="IPR018791">
    <property type="entry name" value="UV_resistance/autophagy_Atg14"/>
</dbReference>
<organism evidence="5 6">
    <name type="scientific">Rhodotorula taiwanensis</name>
    <dbReference type="NCBI Taxonomy" id="741276"/>
    <lineage>
        <taxon>Eukaryota</taxon>
        <taxon>Fungi</taxon>
        <taxon>Dikarya</taxon>
        <taxon>Basidiomycota</taxon>
        <taxon>Pucciniomycotina</taxon>
        <taxon>Microbotryomycetes</taxon>
        <taxon>Sporidiobolales</taxon>
        <taxon>Sporidiobolaceae</taxon>
        <taxon>Rhodotorula</taxon>
    </lineage>
</organism>
<dbReference type="EMBL" id="PJQD01000048">
    <property type="protein sequence ID" value="POY72668.1"/>
    <property type="molecule type" value="Genomic_DNA"/>
</dbReference>
<dbReference type="GO" id="GO:0005737">
    <property type="term" value="C:cytoplasm"/>
    <property type="evidence" value="ECO:0007669"/>
    <property type="project" value="UniProtKB-ARBA"/>
</dbReference>
<evidence type="ECO:0000256" key="3">
    <source>
        <dbReference type="ARBA" id="ARBA00023054"/>
    </source>
</evidence>
<feature type="region of interest" description="Disordered" evidence="4">
    <location>
        <begin position="562"/>
        <end position="606"/>
    </location>
</feature>
<comment type="similarity">
    <text evidence="1">Belongs to the ATG14 family.</text>
</comment>
<dbReference type="GO" id="GO:0032991">
    <property type="term" value="C:protein-containing complex"/>
    <property type="evidence" value="ECO:0007669"/>
    <property type="project" value="UniProtKB-ARBA"/>
</dbReference>
<evidence type="ECO:0000256" key="4">
    <source>
        <dbReference type="SAM" id="MobiDB-lite"/>
    </source>
</evidence>
<evidence type="ECO:0000256" key="2">
    <source>
        <dbReference type="ARBA" id="ARBA00013807"/>
    </source>
</evidence>
<feature type="compositionally biased region" description="Acidic residues" evidence="4">
    <location>
        <begin position="591"/>
        <end position="606"/>
    </location>
</feature>
<keyword evidence="6" id="KW-1185">Reference proteome</keyword>
<feature type="region of interest" description="Disordered" evidence="4">
    <location>
        <begin position="393"/>
        <end position="453"/>
    </location>
</feature>
<evidence type="ECO:0000313" key="6">
    <source>
        <dbReference type="Proteomes" id="UP000237144"/>
    </source>
</evidence>
<accession>A0A2S5B7C5</accession>
<feature type="compositionally biased region" description="Low complexity" evidence="4">
    <location>
        <begin position="358"/>
        <end position="373"/>
    </location>
</feature>
<dbReference type="OrthoDB" id="2537025at2759"/>
<protein>
    <recommendedName>
        <fullName evidence="2">Autophagy-related protein 14</fullName>
    </recommendedName>
</protein>
<evidence type="ECO:0000313" key="5">
    <source>
        <dbReference type="EMBL" id="POY72668.1"/>
    </source>
</evidence>
<feature type="compositionally biased region" description="Basic and acidic residues" evidence="4">
    <location>
        <begin position="341"/>
        <end position="357"/>
    </location>
</feature>
<evidence type="ECO:0000256" key="1">
    <source>
        <dbReference type="ARBA" id="ARBA00009574"/>
    </source>
</evidence>